<feature type="transmembrane region" description="Helical" evidence="2">
    <location>
        <begin position="51"/>
        <end position="75"/>
    </location>
</feature>
<name>A0AAJ7UGA7_PETMA</name>
<dbReference type="RefSeq" id="XP_032834706.1">
    <property type="nucleotide sequence ID" value="XM_032978815.1"/>
</dbReference>
<protein>
    <submittedName>
        <fullName evidence="4">Uncharacterized protein LOC116956928</fullName>
    </submittedName>
</protein>
<dbReference type="KEGG" id="pmrn:116956928"/>
<dbReference type="AlphaFoldDB" id="A0AAJ7UGA7"/>
<dbReference type="Proteomes" id="UP001318040">
    <property type="component" value="Chromosome 68"/>
</dbReference>
<dbReference type="GO" id="GO:0016020">
    <property type="term" value="C:membrane"/>
    <property type="evidence" value="ECO:0007669"/>
    <property type="project" value="TreeGrafter"/>
</dbReference>
<dbReference type="Pfam" id="PF05461">
    <property type="entry name" value="ApoL"/>
    <property type="match status" value="1"/>
</dbReference>
<organism evidence="3 4">
    <name type="scientific">Petromyzon marinus</name>
    <name type="common">Sea lamprey</name>
    <dbReference type="NCBI Taxonomy" id="7757"/>
    <lineage>
        <taxon>Eukaryota</taxon>
        <taxon>Metazoa</taxon>
        <taxon>Chordata</taxon>
        <taxon>Craniata</taxon>
        <taxon>Vertebrata</taxon>
        <taxon>Cyclostomata</taxon>
        <taxon>Hyperoartia</taxon>
        <taxon>Petromyzontiformes</taxon>
        <taxon>Petromyzontidae</taxon>
        <taxon>Petromyzon</taxon>
    </lineage>
</organism>
<dbReference type="GO" id="GO:0006869">
    <property type="term" value="P:lipid transport"/>
    <property type="evidence" value="ECO:0007669"/>
    <property type="project" value="InterPro"/>
</dbReference>
<evidence type="ECO:0000313" key="4">
    <source>
        <dbReference type="RefSeq" id="XP_032834706.1"/>
    </source>
</evidence>
<feature type="transmembrane region" description="Helical" evidence="2">
    <location>
        <begin position="21"/>
        <end position="45"/>
    </location>
</feature>
<gene>
    <name evidence="4" type="primary">LOC116956928</name>
</gene>
<dbReference type="PANTHER" id="PTHR14096">
    <property type="entry name" value="APOLIPOPROTEIN L"/>
    <property type="match status" value="1"/>
</dbReference>
<keyword evidence="2" id="KW-1133">Transmembrane helix</keyword>
<keyword evidence="3" id="KW-1185">Reference proteome</keyword>
<proteinExistence type="inferred from homology"/>
<dbReference type="GO" id="GO:0042157">
    <property type="term" value="P:lipoprotein metabolic process"/>
    <property type="evidence" value="ECO:0007669"/>
    <property type="project" value="InterPro"/>
</dbReference>
<keyword evidence="2" id="KW-0812">Transmembrane</keyword>
<accession>A0AAJ7UGA7</accession>
<evidence type="ECO:0000256" key="2">
    <source>
        <dbReference type="SAM" id="Phobius"/>
    </source>
</evidence>
<reference evidence="4" key="1">
    <citation type="submission" date="2025-08" db="UniProtKB">
        <authorList>
            <consortium name="RefSeq"/>
        </authorList>
    </citation>
    <scope>IDENTIFICATION</scope>
    <source>
        <tissue evidence="4">Sperm</tissue>
    </source>
</reference>
<dbReference type="GO" id="GO:0008289">
    <property type="term" value="F:lipid binding"/>
    <property type="evidence" value="ECO:0007669"/>
    <property type="project" value="InterPro"/>
</dbReference>
<keyword evidence="2" id="KW-0472">Membrane</keyword>
<sequence length="265" mass="27360">MILDMIVELKKRTRDGHISKVAGSSAGIAGGVMAITGLALIPVTFGASLGLTIAGTVMGVAGGITGAGASIAVLVMNKASTKKATENFEKDKIASKTLANALESVYSVASELDDVTMRTLVFERVSTTEGNNDKVCSERRRTWEKFKAAAGGIFATGGTAKGIHTITDNAIDLAGAAKVAAAGANAADDVGFAVAKGVASGGLRIAGIAVGSVLLAVDVASLIWTGIDLHKGTPSQIEEHWQKTYDDLKLHLVGMAKIKYYIERL</sequence>
<comment type="similarity">
    <text evidence="1">Belongs to the apolipoprotein L family.</text>
</comment>
<dbReference type="GO" id="GO:0005576">
    <property type="term" value="C:extracellular region"/>
    <property type="evidence" value="ECO:0007669"/>
    <property type="project" value="InterPro"/>
</dbReference>
<evidence type="ECO:0000313" key="3">
    <source>
        <dbReference type="Proteomes" id="UP001318040"/>
    </source>
</evidence>
<evidence type="ECO:0000256" key="1">
    <source>
        <dbReference type="ARBA" id="ARBA00010090"/>
    </source>
</evidence>
<dbReference type="InterPro" id="IPR008405">
    <property type="entry name" value="ApoL"/>
</dbReference>
<dbReference type="PANTHER" id="PTHR14096:SF28">
    <property type="entry name" value="APOLIPOPROTEIN L, 1-RELATED"/>
    <property type="match status" value="1"/>
</dbReference>